<dbReference type="NCBIfam" id="TIGR00413">
    <property type="entry name" value="rlpA"/>
    <property type="match status" value="1"/>
</dbReference>
<evidence type="ECO:0000256" key="4">
    <source>
        <dbReference type="RuleBase" id="RU003495"/>
    </source>
</evidence>
<dbReference type="PANTHER" id="PTHR34183">
    <property type="entry name" value="ENDOLYTIC PEPTIDOGLYCAN TRANSGLYCOSYLASE RLPA"/>
    <property type="match status" value="1"/>
</dbReference>
<reference evidence="6 7" key="1">
    <citation type="submission" date="2023-07" db="EMBL/GenBank/DDBJ databases">
        <title>Genomic Encyclopedia of Type Strains, Phase IV (KMG-IV): sequencing the most valuable type-strain genomes for metagenomic binning, comparative biology and taxonomic classification.</title>
        <authorList>
            <person name="Goeker M."/>
        </authorList>
    </citation>
    <scope>NUCLEOTIDE SEQUENCE [LARGE SCALE GENOMIC DNA]</scope>
    <source>
        <strain evidence="6 7">DSM 19619</strain>
    </source>
</reference>
<protein>
    <recommendedName>
        <fullName evidence="3">Endolytic peptidoglycan transglycosylase RlpA</fullName>
        <ecNumber evidence="3">4.2.2.-</ecNumber>
    </recommendedName>
</protein>
<keyword evidence="7" id="KW-1185">Reference proteome</keyword>
<dbReference type="Gene3D" id="2.40.40.10">
    <property type="entry name" value="RlpA-like domain"/>
    <property type="match status" value="1"/>
</dbReference>
<evidence type="ECO:0000256" key="2">
    <source>
        <dbReference type="ARBA" id="ARBA00023316"/>
    </source>
</evidence>
<sequence length="123" mass="12993" precursor="true">MAASARPARPWGTSLLSLSFALLALPALAADVGMASFYGREHAGKRTAAGARFSMTGLTAAHRSLPFGTRLKVTNLRNGHSVVVEVADRGPFTRGRIIDVSYGAAQALGFVRAGVTRVKLERL</sequence>
<evidence type="ECO:0000256" key="3">
    <source>
        <dbReference type="HAMAP-Rule" id="MF_02071"/>
    </source>
</evidence>
<accession>A0ABU0J834</accession>
<evidence type="ECO:0000313" key="6">
    <source>
        <dbReference type="EMBL" id="MDQ0470437.1"/>
    </source>
</evidence>
<dbReference type="PANTHER" id="PTHR34183:SF1">
    <property type="entry name" value="ENDOLYTIC PEPTIDOGLYCAN TRANSGLYCOSYLASE RLPA"/>
    <property type="match status" value="1"/>
</dbReference>
<dbReference type="InterPro" id="IPR009009">
    <property type="entry name" value="RlpA-like_DPBB"/>
</dbReference>
<evidence type="ECO:0000256" key="1">
    <source>
        <dbReference type="ARBA" id="ARBA00023239"/>
    </source>
</evidence>
<keyword evidence="2 3" id="KW-0961">Cell wall biogenesis/degradation</keyword>
<keyword evidence="3" id="KW-0732">Signal</keyword>
<feature type="chain" id="PRO_5044915411" description="Endolytic peptidoglycan transglycosylase RlpA" evidence="3">
    <location>
        <begin position="30"/>
        <end position="123"/>
    </location>
</feature>
<dbReference type="SUPFAM" id="SSF50685">
    <property type="entry name" value="Barwin-like endoglucanases"/>
    <property type="match status" value="1"/>
</dbReference>
<dbReference type="EMBL" id="JAUSVX010000006">
    <property type="protein sequence ID" value="MDQ0470437.1"/>
    <property type="molecule type" value="Genomic_DNA"/>
</dbReference>
<keyword evidence="1 3" id="KW-0456">Lyase</keyword>
<evidence type="ECO:0000313" key="7">
    <source>
        <dbReference type="Proteomes" id="UP001242480"/>
    </source>
</evidence>
<evidence type="ECO:0000259" key="5">
    <source>
        <dbReference type="Pfam" id="PF03330"/>
    </source>
</evidence>
<dbReference type="InterPro" id="IPR034718">
    <property type="entry name" value="RlpA"/>
</dbReference>
<dbReference type="CDD" id="cd22268">
    <property type="entry name" value="DPBB_RlpA-like"/>
    <property type="match status" value="1"/>
</dbReference>
<dbReference type="InterPro" id="IPR036908">
    <property type="entry name" value="RlpA-like_sf"/>
</dbReference>
<keyword evidence="6" id="KW-0449">Lipoprotein</keyword>
<comment type="function">
    <text evidence="3">Lytic transglycosylase with a strong preference for naked glycan strands that lack stem peptides.</text>
</comment>
<gene>
    <name evidence="3" type="primary">rlpA</name>
    <name evidence="6" type="ORF">QO011_003456</name>
</gene>
<dbReference type="EC" id="4.2.2.-" evidence="3"/>
<comment type="caution">
    <text evidence="6">The sequence shown here is derived from an EMBL/GenBank/DDBJ whole genome shotgun (WGS) entry which is preliminary data.</text>
</comment>
<dbReference type="Pfam" id="PF03330">
    <property type="entry name" value="DPBB_1"/>
    <property type="match status" value="1"/>
</dbReference>
<feature type="signal peptide" evidence="3">
    <location>
        <begin position="1"/>
        <end position="29"/>
    </location>
</feature>
<dbReference type="Proteomes" id="UP001242480">
    <property type="component" value="Unassembled WGS sequence"/>
</dbReference>
<dbReference type="RefSeq" id="WP_307274420.1">
    <property type="nucleotide sequence ID" value="NZ_JAUSVX010000006.1"/>
</dbReference>
<proteinExistence type="inferred from homology"/>
<feature type="domain" description="RlpA-like protein double-psi beta-barrel" evidence="5">
    <location>
        <begin position="32"/>
        <end position="119"/>
    </location>
</feature>
<organism evidence="6 7">
    <name type="scientific">Labrys wisconsinensis</name>
    <dbReference type="NCBI Taxonomy" id="425677"/>
    <lineage>
        <taxon>Bacteria</taxon>
        <taxon>Pseudomonadati</taxon>
        <taxon>Pseudomonadota</taxon>
        <taxon>Alphaproteobacteria</taxon>
        <taxon>Hyphomicrobiales</taxon>
        <taxon>Xanthobacteraceae</taxon>
        <taxon>Labrys</taxon>
    </lineage>
</organism>
<dbReference type="HAMAP" id="MF_02071">
    <property type="entry name" value="RlpA"/>
    <property type="match status" value="1"/>
</dbReference>
<dbReference type="InterPro" id="IPR012997">
    <property type="entry name" value="RplA"/>
</dbReference>
<name>A0ABU0J834_9HYPH</name>
<comment type="similarity">
    <text evidence="3 4">Belongs to the RlpA family.</text>
</comment>